<accession>A0A8H7ENW2</accession>
<dbReference type="GO" id="GO:0003676">
    <property type="term" value="F:nucleic acid binding"/>
    <property type="evidence" value="ECO:0007669"/>
    <property type="project" value="InterPro"/>
</dbReference>
<feature type="compositionally biased region" description="Basic residues" evidence="1">
    <location>
        <begin position="256"/>
        <end position="274"/>
    </location>
</feature>
<gene>
    <name evidence="3" type="primary">GPATCH4</name>
    <name evidence="3" type="ORF">EC973_008687</name>
</gene>
<evidence type="ECO:0000259" key="2">
    <source>
        <dbReference type="PROSITE" id="PS50174"/>
    </source>
</evidence>
<dbReference type="InterPro" id="IPR000467">
    <property type="entry name" value="G_patch_dom"/>
</dbReference>
<dbReference type="SMART" id="SM00443">
    <property type="entry name" value="G_patch"/>
    <property type="match status" value="1"/>
</dbReference>
<feature type="region of interest" description="Disordered" evidence="1">
    <location>
        <begin position="153"/>
        <end position="184"/>
    </location>
</feature>
<sequence length="315" mass="35743">MDAWKGSFAHSQLEKYGWSKGDGLGKNKDGNTKHIAVTVKNDTKGLGVNQDQWEFAWWDHLYNKSANAVVVEKDEEKGQIKVATKKKAKERRSKTGIISTHRPVGKRVESNDAPTSTMAAMAEERNMMDSVEEVQISMAQKISSMMLYSGFVKSSSGPTESLSPSTPATTSSTSSEIDSEDEEIKDYSIKVTDAELFAACEGRTARKGGRGLVEQKGKYARVMKDYLRDDHSDDELDKKKKRLRLDDDEDEQLSKQLKKAKKEKKEKKAKKEKKDKKDDEEKKAKKDKKEKKAKKEKKEKKDKKEKRKKAKKNAD</sequence>
<dbReference type="PANTHER" id="PTHR23149:SF9">
    <property type="entry name" value="G PATCH DOMAIN-CONTAINING PROTEIN 4"/>
    <property type="match status" value="1"/>
</dbReference>
<dbReference type="Proteomes" id="UP000605846">
    <property type="component" value="Unassembled WGS sequence"/>
</dbReference>
<dbReference type="InterPro" id="IPR050656">
    <property type="entry name" value="PINX1"/>
</dbReference>
<dbReference type="OrthoDB" id="29523at2759"/>
<reference evidence="3" key="1">
    <citation type="submission" date="2020-01" db="EMBL/GenBank/DDBJ databases">
        <title>Genome Sequencing of Three Apophysomyces-Like Fungal Strains Confirms a Novel Fungal Genus in the Mucoromycota with divergent Burkholderia-like Endosymbiotic Bacteria.</title>
        <authorList>
            <person name="Stajich J.E."/>
            <person name="Macias A.M."/>
            <person name="Carter-House D."/>
            <person name="Lovett B."/>
            <person name="Kasson L.R."/>
            <person name="Berry K."/>
            <person name="Grigoriev I."/>
            <person name="Chang Y."/>
            <person name="Spatafora J."/>
            <person name="Kasson M.T."/>
        </authorList>
    </citation>
    <scope>NUCLEOTIDE SEQUENCE</scope>
    <source>
        <strain evidence="3">NRRL A-21654</strain>
    </source>
</reference>
<feature type="compositionally biased region" description="Basic and acidic residues" evidence="1">
    <location>
        <begin position="275"/>
        <end position="284"/>
    </location>
</feature>
<dbReference type="AlphaFoldDB" id="A0A8H7ENW2"/>
<keyword evidence="4" id="KW-1185">Reference proteome</keyword>
<feature type="region of interest" description="Disordered" evidence="1">
    <location>
        <begin position="226"/>
        <end position="315"/>
    </location>
</feature>
<dbReference type="PROSITE" id="PS50174">
    <property type="entry name" value="G_PATCH"/>
    <property type="match status" value="1"/>
</dbReference>
<evidence type="ECO:0000313" key="3">
    <source>
        <dbReference type="EMBL" id="KAF7726452.1"/>
    </source>
</evidence>
<name>A0A8H7ENW2_9FUNG</name>
<feature type="compositionally biased region" description="Low complexity" evidence="1">
    <location>
        <begin position="154"/>
        <end position="176"/>
    </location>
</feature>
<proteinExistence type="predicted"/>
<feature type="compositionally biased region" description="Basic residues" evidence="1">
    <location>
        <begin position="285"/>
        <end position="315"/>
    </location>
</feature>
<dbReference type="EMBL" id="JABAYA010000078">
    <property type="protein sequence ID" value="KAF7726452.1"/>
    <property type="molecule type" value="Genomic_DNA"/>
</dbReference>
<dbReference type="GO" id="GO:0005730">
    <property type="term" value="C:nucleolus"/>
    <property type="evidence" value="ECO:0007669"/>
    <property type="project" value="TreeGrafter"/>
</dbReference>
<evidence type="ECO:0000256" key="1">
    <source>
        <dbReference type="SAM" id="MobiDB-lite"/>
    </source>
</evidence>
<dbReference type="PANTHER" id="PTHR23149">
    <property type="entry name" value="G PATCH DOMAIN CONTAINING PROTEIN"/>
    <property type="match status" value="1"/>
</dbReference>
<dbReference type="Pfam" id="PF01585">
    <property type="entry name" value="G-patch"/>
    <property type="match status" value="1"/>
</dbReference>
<organism evidence="3 4">
    <name type="scientific">Apophysomyces ossiformis</name>
    <dbReference type="NCBI Taxonomy" id="679940"/>
    <lineage>
        <taxon>Eukaryota</taxon>
        <taxon>Fungi</taxon>
        <taxon>Fungi incertae sedis</taxon>
        <taxon>Mucoromycota</taxon>
        <taxon>Mucoromycotina</taxon>
        <taxon>Mucoromycetes</taxon>
        <taxon>Mucorales</taxon>
        <taxon>Mucorineae</taxon>
        <taxon>Mucoraceae</taxon>
        <taxon>Apophysomyces</taxon>
    </lineage>
</organism>
<comment type="caution">
    <text evidence="3">The sequence shown here is derived from an EMBL/GenBank/DDBJ whole genome shotgun (WGS) entry which is preliminary data.</text>
</comment>
<protein>
    <submittedName>
        <fullName evidence="3">G patch domain-containing protein 4</fullName>
    </submittedName>
</protein>
<feature type="domain" description="G-patch" evidence="2">
    <location>
        <begin position="5"/>
        <end position="51"/>
    </location>
</feature>
<evidence type="ECO:0000313" key="4">
    <source>
        <dbReference type="Proteomes" id="UP000605846"/>
    </source>
</evidence>